<feature type="transmembrane region" description="Helical" evidence="1">
    <location>
        <begin position="312"/>
        <end position="337"/>
    </location>
</feature>
<feature type="transmembrane region" description="Helical" evidence="1">
    <location>
        <begin position="370"/>
        <end position="389"/>
    </location>
</feature>
<dbReference type="PANTHER" id="PTHR43424:SF1">
    <property type="entry name" value="LOCUS PUTATIVE PROTEIN 1-RELATED"/>
    <property type="match status" value="1"/>
</dbReference>
<keyword evidence="1" id="KW-0472">Membrane</keyword>
<dbReference type="Proteomes" id="UP000683246">
    <property type="component" value="Chromosome"/>
</dbReference>
<dbReference type="InterPro" id="IPR052556">
    <property type="entry name" value="PolySynth_Transporter"/>
</dbReference>
<feature type="transmembrane region" description="Helical" evidence="1">
    <location>
        <begin position="285"/>
        <end position="306"/>
    </location>
</feature>
<dbReference type="EMBL" id="CP058649">
    <property type="protein sequence ID" value="QUI21961.1"/>
    <property type="molecule type" value="Genomic_DNA"/>
</dbReference>
<feature type="transmembrane region" description="Helical" evidence="1">
    <location>
        <begin position="344"/>
        <end position="364"/>
    </location>
</feature>
<feature type="transmembrane region" description="Helical" evidence="1">
    <location>
        <begin position="140"/>
        <end position="159"/>
    </location>
</feature>
<name>A0A8J8MIA6_9FIRM</name>
<evidence type="ECO:0000256" key="1">
    <source>
        <dbReference type="SAM" id="Phobius"/>
    </source>
</evidence>
<dbReference type="PANTHER" id="PTHR43424">
    <property type="entry name" value="LOCUS PUTATIVE PROTEIN 1-RELATED"/>
    <property type="match status" value="1"/>
</dbReference>
<dbReference type="AlphaFoldDB" id="A0A8J8MIA6"/>
<dbReference type="RefSeq" id="WP_212697432.1">
    <property type="nucleotide sequence ID" value="NZ_CP058649.1"/>
</dbReference>
<reference evidence="2" key="1">
    <citation type="submission" date="2020-07" db="EMBL/GenBank/DDBJ databases">
        <title>Vallitalea pronyensis genome.</title>
        <authorList>
            <person name="Postec A."/>
        </authorList>
    </citation>
    <scope>NUCLEOTIDE SEQUENCE</scope>
    <source>
        <strain evidence="2">FatNI3</strain>
    </source>
</reference>
<evidence type="ECO:0000313" key="2">
    <source>
        <dbReference type="EMBL" id="QUI21961.1"/>
    </source>
</evidence>
<keyword evidence="3" id="KW-1185">Reference proteome</keyword>
<feature type="transmembrane region" description="Helical" evidence="1">
    <location>
        <begin position="233"/>
        <end position="253"/>
    </location>
</feature>
<protein>
    <submittedName>
        <fullName evidence="2">Polysaccharide biosynthesis C-terminal domain-containing protein</fullName>
    </submittedName>
</protein>
<organism evidence="2 3">
    <name type="scientific">Vallitalea pronyensis</name>
    <dbReference type="NCBI Taxonomy" id="1348613"/>
    <lineage>
        <taxon>Bacteria</taxon>
        <taxon>Bacillati</taxon>
        <taxon>Bacillota</taxon>
        <taxon>Clostridia</taxon>
        <taxon>Lachnospirales</taxon>
        <taxon>Vallitaleaceae</taxon>
        <taxon>Vallitalea</taxon>
    </lineage>
</organism>
<feature type="transmembrane region" description="Helical" evidence="1">
    <location>
        <begin position="46"/>
        <end position="68"/>
    </location>
</feature>
<sequence length="422" mass="47673">MMTFINKLFSNAYTCSFIKKCNVIAFGILSTALLNRYLGPAIKGEYAYVLSMVNILVVVFNMGITLSYPNFKRRKDLDYLPIFLSLVMVEFVILLILTVCLGFFIQNIRLFFVCLMTTVSVFRMQLNYINLVENIKYHSIITTVSAIGNAAMFLIVFLLTDTNIIIAYFIYIAKDMIIIVFSLCNLGVKLNSIKGYMVIWKDIIKFGLIPMYTTLLISINYKVDVILLKLFDVHLIQIGLYTVGVSLAEYGWLIPDIFKDVMINKTAKKDDIENMTFSLRMSSTMMIIVFIVISVVGKQILTLLFGSAFRGAYAVTVIIFIGIYSMIYCKIIGTLYIAKGQWAFYAKVLTLSVVANIGMNMLLIPKWGMYGAAASSILSYTIAGLAFFIDFKNTYNLKAVNLVCISKADIINVIKMFTKLKD</sequence>
<feature type="transmembrane region" description="Helical" evidence="1">
    <location>
        <begin position="198"/>
        <end position="221"/>
    </location>
</feature>
<feature type="transmembrane region" description="Helical" evidence="1">
    <location>
        <begin position="12"/>
        <end position="34"/>
    </location>
</feature>
<proteinExistence type="predicted"/>
<dbReference type="KEGG" id="vpy:HZI73_06440"/>
<keyword evidence="1" id="KW-1133">Transmembrane helix</keyword>
<feature type="transmembrane region" description="Helical" evidence="1">
    <location>
        <begin position="110"/>
        <end position="128"/>
    </location>
</feature>
<feature type="transmembrane region" description="Helical" evidence="1">
    <location>
        <begin position="80"/>
        <end position="104"/>
    </location>
</feature>
<accession>A0A8J8MIA6</accession>
<keyword evidence="1" id="KW-0812">Transmembrane</keyword>
<feature type="transmembrane region" description="Helical" evidence="1">
    <location>
        <begin position="165"/>
        <end position="186"/>
    </location>
</feature>
<gene>
    <name evidence="2" type="ORF">HZI73_06440</name>
</gene>
<evidence type="ECO:0000313" key="3">
    <source>
        <dbReference type="Proteomes" id="UP000683246"/>
    </source>
</evidence>